<dbReference type="Gene3D" id="3.40.50.720">
    <property type="entry name" value="NAD(P)-binding Rossmann-like Domain"/>
    <property type="match status" value="1"/>
</dbReference>
<dbReference type="InterPro" id="IPR036291">
    <property type="entry name" value="NAD(P)-bd_dom_sf"/>
</dbReference>
<dbReference type="InterPro" id="IPR005106">
    <property type="entry name" value="Asp/hSer_DH_NAD-bd"/>
</dbReference>
<keyword evidence="3" id="KW-1185">Reference proteome</keyword>
<gene>
    <name evidence="2" type="ORF">WH87_15015</name>
</gene>
<name>A0A0F5Q4L9_9HYPH</name>
<evidence type="ECO:0000313" key="3">
    <source>
        <dbReference type="Proteomes" id="UP000033411"/>
    </source>
</evidence>
<dbReference type="OrthoDB" id="9777844at2"/>
<dbReference type="Pfam" id="PF08666">
    <property type="entry name" value="SAF"/>
    <property type="match status" value="1"/>
</dbReference>
<evidence type="ECO:0000259" key="1">
    <source>
        <dbReference type="SMART" id="SM00858"/>
    </source>
</evidence>
<reference evidence="2 3" key="1">
    <citation type="submission" date="2015-03" db="EMBL/GenBank/DDBJ databases">
        <authorList>
            <person name="Lepp D."/>
            <person name="Hassan Y.I."/>
            <person name="Li X.-Z."/>
            <person name="Zhou T."/>
        </authorList>
    </citation>
    <scope>NUCLEOTIDE SEQUENCE [LARGE SCALE GENOMIC DNA]</scope>
    <source>
        <strain evidence="2 3">E84</strain>
    </source>
</reference>
<dbReference type="InterPro" id="IPR048423">
    <property type="entry name" value="DRL_cat"/>
</dbReference>
<feature type="domain" description="SAF" evidence="1">
    <location>
        <begin position="352"/>
        <end position="417"/>
    </location>
</feature>
<dbReference type="CDD" id="cd11616">
    <property type="entry name" value="SAF_DH_OX_like"/>
    <property type="match status" value="1"/>
</dbReference>
<dbReference type="Pfam" id="PF03447">
    <property type="entry name" value="NAD_binding_3"/>
    <property type="match status" value="1"/>
</dbReference>
<dbReference type="PATRIC" id="fig|1293439.3.peg.3058"/>
<comment type="caution">
    <text evidence="2">The sequence shown here is derived from an EMBL/GenBank/DDBJ whole genome shotgun (WGS) entry which is preliminary data.</text>
</comment>
<proteinExistence type="predicted"/>
<sequence length="439" mass="46600">MTTNIALTGLARDLAARADAGKPIRVGVIGSGEMGTDLVTQMSLMTGIEMAAIATRRPHTALDAMKIAYGDDSHGREAETVAKATAAIEAGKIAITSAETLVTTPNIDVVIDATGKPGVAADYCLTAMEHGKHLVMMNVEADVTIGPYLKAQADRLGVVYSVGAGDEPSSCMELIEFVSALGLPIVAAGKGKNNPLKHDAVPDDYREEALRRNMNPRMLVEFIDGSKTMVEMCAIANATGLVPDVPGMHGPKADRDDMARTLIPKADGGILNKAGVVDFTVGKGVAPGVFVIVKAEHPRIIERMDDLHIGHGPYYSFFRPYHLTSLEVPLTCARIMLHGKADMVPLPNPVAEVCAVAKRDLKAGETFDAIGETCYRSYAMTVTDSRAASAVPVGLLEGGKVTADVKKGELLTTANSQPDATTRLYALRREQDKMLGLLH</sequence>
<dbReference type="STRING" id="1293439.WH87_15015"/>
<dbReference type="GO" id="GO:0016491">
    <property type="term" value="F:oxidoreductase activity"/>
    <property type="evidence" value="ECO:0007669"/>
    <property type="project" value="InterPro"/>
</dbReference>
<dbReference type="InterPro" id="IPR013974">
    <property type="entry name" value="SAF"/>
</dbReference>
<dbReference type="EMBL" id="LANJ01000044">
    <property type="protein sequence ID" value="KKC35878.1"/>
    <property type="molecule type" value="Genomic_DNA"/>
</dbReference>
<dbReference type="Proteomes" id="UP000033411">
    <property type="component" value="Unassembled WGS sequence"/>
</dbReference>
<dbReference type="SUPFAM" id="SSF51735">
    <property type="entry name" value="NAD(P)-binding Rossmann-fold domains"/>
    <property type="match status" value="1"/>
</dbReference>
<dbReference type="RefSeq" id="WP_046140762.1">
    <property type="nucleotide sequence ID" value="NZ_LANJ01000044.1"/>
</dbReference>
<protein>
    <submittedName>
        <fullName evidence="2">Homoserine dehydrogenase</fullName>
    </submittedName>
</protein>
<organism evidence="2 3">
    <name type="scientific">Devosia epidermidihirudinis</name>
    <dbReference type="NCBI Taxonomy" id="1293439"/>
    <lineage>
        <taxon>Bacteria</taxon>
        <taxon>Pseudomonadati</taxon>
        <taxon>Pseudomonadota</taxon>
        <taxon>Alphaproteobacteria</taxon>
        <taxon>Hyphomicrobiales</taxon>
        <taxon>Devosiaceae</taxon>
        <taxon>Devosia</taxon>
    </lineage>
</organism>
<dbReference type="GO" id="GO:0050661">
    <property type="term" value="F:NADP binding"/>
    <property type="evidence" value="ECO:0007669"/>
    <property type="project" value="InterPro"/>
</dbReference>
<dbReference type="Pfam" id="PF21135">
    <property type="entry name" value="DRL_cat"/>
    <property type="match status" value="1"/>
</dbReference>
<dbReference type="SMART" id="SM00858">
    <property type="entry name" value="SAF"/>
    <property type="match status" value="1"/>
</dbReference>
<dbReference type="AlphaFoldDB" id="A0A0F5Q4L9"/>
<dbReference type="PANTHER" id="PTHR37850">
    <property type="entry name" value="STRU PROTEIN"/>
    <property type="match status" value="1"/>
</dbReference>
<dbReference type="PANTHER" id="PTHR37850:SF2">
    <property type="entry name" value="SAF DOMAIN PROTEIN"/>
    <property type="match status" value="1"/>
</dbReference>
<accession>A0A0F5Q4L9</accession>
<evidence type="ECO:0000313" key="2">
    <source>
        <dbReference type="EMBL" id="KKC35878.1"/>
    </source>
</evidence>